<evidence type="ECO:0000313" key="6">
    <source>
        <dbReference type="EMBL" id="CAL7942277.1"/>
    </source>
</evidence>
<evidence type="ECO:0000256" key="4">
    <source>
        <dbReference type="SAM" id="Coils"/>
    </source>
</evidence>
<dbReference type="PANTHER" id="PTHR15111:SF0">
    <property type="entry name" value="UNCONVENTIONAL PREFOLDIN RPB5 INTERACTOR 1"/>
    <property type="match status" value="1"/>
</dbReference>
<evidence type="ECO:0000256" key="5">
    <source>
        <dbReference type="SAM" id="MobiDB-lite"/>
    </source>
</evidence>
<proteinExistence type="inferred from homology"/>
<dbReference type="InterPro" id="IPR004127">
    <property type="entry name" value="Prefoldin_subunit_alpha"/>
</dbReference>
<dbReference type="Pfam" id="PF02996">
    <property type="entry name" value="Prefoldin"/>
    <property type="match status" value="1"/>
</dbReference>
<dbReference type="InterPro" id="IPR052255">
    <property type="entry name" value="RNA_pol_II_subunit5-mediator"/>
</dbReference>
<feature type="compositionally biased region" description="Acidic residues" evidence="5">
    <location>
        <begin position="363"/>
        <end position="373"/>
    </location>
</feature>
<feature type="region of interest" description="Disordered" evidence="5">
    <location>
        <begin position="220"/>
        <end position="303"/>
    </location>
</feature>
<dbReference type="InterPro" id="IPR009053">
    <property type="entry name" value="Prefoldin"/>
</dbReference>
<comment type="similarity">
    <text evidence="3">Belongs to the RNA polymerase II subunit 5-mediating protein family.</text>
</comment>
<feature type="compositionally biased region" description="Basic and acidic residues" evidence="5">
    <location>
        <begin position="281"/>
        <end position="303"/>
    </location>
</feature>
<keyword evidence="2" id="KW-0539">Nucleus</keyword>
<dbReference type="Gene3D" id="1.10.287.370">
    <property type="match status" value="1"/>
</dbReference>
<dbReference type="CDD" id="cd23159">
    <property type="entry name" value="Prefoldin_URI1"/>
    <property type="match status" value="1"/>
</dbReference>
<accession>A0ABP1NQJ3</accession>
<gene>
    <name evidence="6" type="ORF">XYLVIOL_LOCUS5478</name>
</gene>
<reference evidence="6 7" key="1">
    <citation type="submission" date="2024-08" db="EMBL/GenBank/DDBJ databases">
        <authorList>
            <person name="Will J Nash"/>
            <person name="Angela Man"/>
            <person name="Seanna McTaggart"/>
            <person name="Kendall Baker"/>
            <person name="Tom Barker"/>
            <person name="Leah Catchpole"/>
            <person name="Alex Durrant"/>
            <person name="Karim Gharbi"/>
            <person name="Naomi Irish"/>
            <person name="Gemy Kaithakottil"/>
            <person name="Debby Ku"/>
            <person name="Aaliyah Providence"/>
            <person name="Felix Shaw"/>
            <person name="David Swarbreck"/>
            <person name="Chris Watkins"/>
            <person name="Ann M. McCartney"/>
            <person name="Giulio Formenti"/>
            <person name="Alice Mouton"/>
            <person name="Noel Vella"/>
            <person name="Bjorn M von Reumont"/>
            <person name="Adriana Vella"/>
            <person name="Wilfried Haerty"/>
        </authorList>
    </citation>
    <scope>NUCLEOTIDE SEQUENCE [LARGE SCALE GENOMIC DNA]</scope>
</reference>
<feature type="compositionally biased region" description="Basic and acidic residues" evidence="5">
    <location>
        <begin position="399"/>
        <end position="410"/>
    </location>
</feature>
<dbReference type="PANTHER" id="PTHR15111">
    <property type="entry name" value="RNA POLYMERASE II SUBUNIT 5-MEDIATING PROTEIN NNX3"/>
    <property type="match status" value="1"/>
</dbReference>
<protein>
    <recommendedName>
        <fullName evidence="8">Unconventional prefoldin RPB5 interactor</fullName>
    </recommendedName>
</protein>
<evidence type="ECO:0008006" key="8">
    <source>
        <dbReference type="Google" id="ProtNLM"/>
    </source>
</evidence>
<evidence type="ECO:0000256" key="1">
    <source>
        <dbReference type="ARBA" id="ARBA00004123"/>
    </source>
</evidence>
<name>A0ABP1NQJ3_XYLVO</name>
<feature type="coiled-coil region" evidence="4">
    <location>
        <begin position="153"/>
        <end position="207"/>
    </location>
</feature>
<organism evidence="6 7">
    <name type="scientific">Xylocopa violacea</name>
    <name type="common">Violet carpenter bee</name>
    <name type="synonym">Apis violacea</name>
    <dbReference type="NCBI Taxonomy" id="135666"/>
    <lineage>
        <taxon>Eukaryota</taxon>
        <taxon>Metazoa</taxon>
        <taxon>Ecdysozoa</taxon>
        <taxon>Arthropoda</taxon>
        <taxon>Hexapoda</taxon>
        <taxon>Insecta</taxon>
        <taxon>Pterygota</taxon>
        <taxon>Neoptera</taxon>
        <taxon>Endopterygota</taxon>
        <taxon>Hymenoptera</taxon>
        <taxon>Apocrita</taxon>
        <taxon>Aculeata</taxon>
        <taxon>Apoidea</taxon>
        <taxon>Anthophila</taxon>
        <taxon>Apidae</taxon>
        <taxon>Xylocopa</taxon>
        <taxon>Xylocopa</taxon>
    </lineage>
</organism>
<feature type="region of interest" description="Disordered" evidence="5">
    <location>
        <begin position="342"/>
        <end position="377"/>
    </location>
</feature>
<sequence>MNITSDVQKVQHLLHSEALAKAIQKNEEQCKIWTTYKKGHEKVAEALQTFQKDLYVNCMVPIGKRAMMKGKLIHTNEVLACLGDGYFAKYSASGAIALCQRRIEKADEMLKKLSTERDLYETRMMVSETNLFEDLAGKEIVEHWNEDQIAAWKKKHREKEREYHQKLAKLRQEERKKIETEEDLFNRLDQLEIEEELADELNRLEDEKYNELFREELGDGEWYYESEEESEEEDSEENGIEKNDSEEKEKQVSDCDKAQPEEIVKKCKMKKSVSFAEPEDTSNKVEENPTKEQEGYIKNTEDTEDEILRIEFVHSENNLVAKSDGDSIETPADIYRVFSKPTSILKRSPNDMNPEQVAPPEYSTEEEEEEEEDVKSSAYEIVVKDIKERDVAAVTNVVSEKKGESEDTRRISKFKRDRQLRQ</sequence>
<dbReference type="EMBL" id="CAXAJV020001292">
    <property type="protein sequence ID" value="CAL7942277.1"/>
    <property type="molecule type" value="Genomic_DNA"/>
</dbReference>
<feature type="region of interest" description="Disordered" evidence="5">
    <location>
        <begin position="399"/>
        <end position="422"/>
    </location>
</feature>
<comment type="subcellular location">
    <subcellularLocation>
        <location evidence="1">Nucleus</location>
    </subcellularLocation>
</comment>
<feature type="compositionally biased region" description="Basic and acidic residues" evidence="5">
    <location>
        <begin position="239"/>
        <end position="265"/>
    </location>
</feature>
<comment type="caution">
    <text evidence="6">The sequence shown here is derived from an EMBL/GenBank/DDBJ whole genome shotgun (WGS) entry which is preliminary data.</text>
</comment>
<dbReference type="Proteomes" id="UP001642520">
    <property type="component" value="Unassembled WGS sequence"/>
</dbReference>
<keyword evidence="7" id="KW-1185">Reference proteome</keyword>
<dbReference type="SUPFAM" id="SSF46579">
    <property type="entry name" value="Prefoldin"/>
    <property type="match status" value="1"/>
</dbReference>
<evidence type="ECO:0000256" key="3">
    <source>
        <dbReference type="ARBA" id="ARBA00038295"/>
    </source>
</evidence>
<evidence type="ECO:0000313" key="7">
    <source>
        <dbReference type="Proteomes" id="UP001642520"/>
    </source>
</evidence>
<keyword evidence="4" id="KW-0175">Coiled coil</keyword>
<feature type="coiled-coil region" evidence="4">
    <location>
        <begin position="96"/>
        <end position="123"/>
    </location>
</feature>
<feature type="compositionally biased region" description="Acidic residues" evidence="5">
    <location>
        <begin position="220"/>
        <end position="238"/>
    </location>
</feature>
<evidence type="ECO:0000256" key="2">
    <source>
        <dbReference type="ARBA" id="ARBA00023242"/>
    </source>
</evidence>